<dbReference type="Pfam" id="PF02518">
    <property type="entry name" value="HATPase_c"/>
    <property type="match status" value="1"/>
</dbReference>
<keyword evidence="14" id="KW-0902">Two-component regulatory system</keyword>
<dbReference type="SUPFAM" id="SSF47226">
    <property type="entry name" value="Histidine-containing phosphotransfer domain, HPT domain"/>
    <property type="match status" value="1"/>
</dbReference>
<dbReference type="SUPFAM" id="SSF53850">
    <property type="entry name" value="Periplasmic binding protein-like II"/>
    <property type="match status" value="2"/>
</dbReference>
<evidence type="ECO:0000259" key="20">
    <source>
        <dbReference type="PROSITE" id="PS50109"/>
    </source>
</evidence>
<dbReference type="Pfam" id="PF00497">
    <property type="entry name" value="SBP_bac_3"/>
    <property type="match status" value="2"/>
</dbReference>
<keyword evidence="7" id="KW-0808">Transferase</keyword>
<dbReference type="InterPro" id="IPR036097">
    <property type="entry name" value="HisK_dim/P_sf"/>
</dbReference>
<dbReference type="PROSITE" id="PS50109">
    <property type="entry name" value="HIS_KIN"/>
    <property type="match status" value="1"/>
</dbReference>
<dbReference type="GO" id="GO:0005886">
    <property type="term" value="C:plasma membrane"/>
    <property type="evidence" value="ECO:0007669"/>
    <property type="project" value="UniProtKB-SubCell"/>
</dbReference>
<dbReference type="CDD" id="cd17546">
    <property type="entry name" value="REC_hyHK_CKI1_RcsC-like"/>
    <property type="match status" value="1"/>
</dbReference>
<keyword evidence="11 25" id="KW-0418">Kinase</keyword>
<gene>
    <name evidence="25" type="ORF">BK670_03335</name>
</gene>
<feature type="domain" description="PAS" evidence="22">
    <location>
        <begin position="577"/>
        <end position="623"/>
    </location>
</feature>
<comment type="subcellular location">
    <subcellularLocation>
        <location evidence="2">Cell inner membrane</location>
        <topology evidence="2">Multi-pass membrane protein</topology>
    </subcellularLocation>
</comment>
<dbReference type="Pfam" id="PF08448">
    <property type="entry name" value="PAS_4"/>
    <property type="match status" value="1"/>
</dbReference>
<dbReference type="CDD" id="cd00130">
    <property type="entry name" value="PAS"/>
    <property type="match status" value="1"/>
</dbReference>
<feature type="modified residue" description="Phosphohistidine" evidence="16">
    <location>
        <position position="1158"/>
    </location>
</feature>
<dbReference type="SMART" id="SM00091">
    <property type="entry name" value="PAS"/>
    <property type="match status" value="1"/>
</dbReference>
<dbReference type="OrthoDB" id="9797243at2"/>
<dbReference type="SMART" id="SM00387">
    <property type="entry name" value="HATPase_c"/>
    <property type="match status" value="1"/>
</dbReference>
<dbReference type="PROSITE" id="PS50113">
    <property type="entry name" value="PAC"/>
    <property type="match status" value="1"/>
</dbReference>
<dbReference type="InterPro" id="IPR036641">
    <property type="entry name" value="HPT_dom_sf"/>
</dbReference>
<feature type="domain" description="Histidine kinase" evidence="20">
    <location>
        <begin position="722"/>
        <end position="945"/>
    </location>
</feature>
<evidence type="ECO:0000259" key="21">
    <source>
        <dbReference type="PROSITE" id="PS50110"/>
    </source>
</evidence>
<feature type="transmembrane region" description="Helical" evidence="18">
    <location>
        <begin position="539"/>
        <end position="559"/>
    </location>
</feature>
<sequence length="1215" mass="134020">MNTSFKKCFAGLLLSGLLMAGNAFAAAPETLQLLGRSTVDEYSVSLDEADWSWLRHRKTLLLGASAPDYAPFGITTNDNDYEGLTADYAQLIAQLLHIKVEVRRFESRTEVLAALKNGEIDLLGTANGYEAVDPDLAMSNPYADDQPTLLTRIGENQNLPVDLAGKRVAMLYHYLPPEVVKAFYPKAIIQLYPSTLSAIGAVAFSQADVYLGDSISSNYLISKNYLNNVQLSDFSQMEVQPFGFAVSRGNDRLLRILNTALDTIPTSERMSILRRWSAGGATMPGRQILHFSVSEQRWLERHPRIKVAINENFLPLTFFDSEGNFRGISADVLAKISLRTGLKFDVQRAESVSDLVDRVTSGKADMLAAFTPSTEREGALRFTRPYLTNPFVLVTASGDASPQTLDQMAGKRLALIRGNVLREYLVEQFPQVHLVTARNAADAMNMVAQGEVDGAINSLLNARYLISRQYRGQLQVTSTVGTQQARIALATDRGALELYSILDKALLSISPEEMDELTNRWRTDVVVDDSYWLRHRSTIIQGFIIAGVLLLVAFGWIAYLRMLMRKRRQAEIALNDQMEFMRVLIDGTPHPIYVRDREGRLVTCNSGYLQVFGVEREAVIGKTVTDGVLSDTVEAQGYANDYRQIMDEGLPRIEDRKLSLADGRVLTIYHWMLPYRGSDGEVSGMISGWIDVSERQQLLHELRIAKDGADDANRAKTTFLATMSHEIRTPMNAVIGMLELAMKKADQGVMDRFAIEVASGAARGLLDLIGDILDIARIESGRLSLAPERANLRELIESVVRIFEGLARQKQLRLQLDLDTLANVDVLIDPLRFKQVLSNLLSNAIKFTEVGHVVLRMRVELAADQDRLALCLRVEDSGRGISVEDQQRLFTPFTQAGNHGQSAQGGSGLGLVISRTLCEMMGGTLTMHSELGQGTQIEVRLSLSTLQPQARVAVAEIEPVTVSRALNILVIDDYPANRLLLSQQLTYLGHRVTDAEDGAHGLRAWRNESFDVVITDCNMPIMNGYELARAIRDEEAARALPRSLVLGFTANALAEEMARCAEAGMDDCLFKPISLKDLNARLASVTPHARPANEVEDAGMAEGGVDFDVSSLEQLTRGDRASIKSLLADLATSNDDDMAKLLRLFTQHDLPGLADLAHRVKGGARIIKAQSLIQACEALETASEGLDSAVLTEAVDALQQAMEHLAAQLETYLEH</sequence>
<feature type="modified residue" description="4-aspartylphosphate" evidence="17">
    <location>
        <position position="1016"/>
    </location>
</feature>
<dbReference type="Gene3D" id="3.40.50.2300">
    <property type="match status" value="1"/>
</dbReference>
<evidence type="ECO:0000256" key="7">
    <source>
        <dbReference type="ARBA" id="ARBA00022679"/>
    </source>
</evidence>
<evidence type="ECO:0000256" key="8">
    <source>
        <dbReference type="ARBA" id="ARBA00022692"/>
    </source>
</evidence>
<feature type="signal peptide" evidence="19">
    <location>
        <begin position="1"/>
        <end position="25"/>
    </location>
</feature>
<evidence type="ECO:0000259" key="22">
    <source>
        <dbReference type="PROSITE" id="PS50112"/>
    </source>
</evidence>
<dbReference type="PROSITE" id="PS50112">
    <property type="entry name" value="PAS"/>
    <property type="match status" value="1"/>
</dbReference>
<dbReference type="InterPro" id="IPR013656">
    <property type="entry name" value="PAS_4"/>
</dbReference>
<dbReference type="Gene3D" id="1.10.287.130">
    <property type="match status" value="1"/>
</dbReference>
<dbReference type="PANTHER" id="PTHR43047">
    <property type="entry name" value="TWO-COMPONENT HISTIDINE PROTEIN KINASE"/>
    <property type="match status" value="1"/>
</dbReference>
<dbReference type="InterPro" id="IPR000014">
    <property type="entry name" value="PAS"/>
</dbReference>
<dbReference type="PROSITE" id="PS50894">
    <property type="entry name" value="HPT"/>
    <property type="match status" value="1"/>
</dbReference>
<keyword evidence="4" id="KW-1003">Cell membrane</keyword>
<proteinExistence type="predicted"/>
<evidence type="ECO:0000256" key="11">
    <source>
        <dbReference type="ARBA" id="ARBA00022777"/>
    </source>
</evidence>
<dbReference type="AlphaFoldDB" id="A0A423MK24"/>
<dbReference type="CDD" id="cd16922">
    <property type="entry name" value="HATPase_EvgS-ArcB-TorS-like"/>
    <property type="match status" value="1"/>
</dbReference>
<evidence type="ECO:0000313" key="25">
    <source>
        <dbReference type="EMBL" id="RON84950.1"/>
    </source>
</evidence>
<protein>
    <recommendedName>
        <fullName evidence="3">histidine kinase</fullName>
        <ecNumber evidence="3">2.7.13.3</ecNumber>
    </recommendedName>
</protein>
<keyword evidence="10" id="KW-0547">Nucleotide-binding</keyword>
<keyword evidence="9 19" id="KW-0732">Signal</keyword>
<accession>A0A423MK24</accession>
<dbReference type="InterPro" id="IPR049871">
    <property type="entry name" value="BvgS-like_periplasmic2"/>
</dbReference>
<dbReference type="Gene3D" id="1.20.120.160">
    <property type="entry name" value="HPT domain"/>
    <property type="match status" value="1"/>
</dbReference>
<keyword evidence="6 17" id="KW-0597">Phosphoprotein</keyword>
<keyword evidence="13 18" id="KW-1133">Transmembrane helix</keyword>
<evidence type="ECO:0000256" key="14">
    <source>
        <dbReference type="ARBA" id="ARBA00023012"/>
    </source>
</evidence>
<dbReference type="InterPro" id="IPR003594">
    <property type="entry name" value="HATPase_dom"/>
</dbReference>
<dbReference type="InterPro" id="IPR011006">
    <property type="entry name" value="CheY-like_superfamily"/>
</dbReference>
<dbReference type="Gene3D" id="3.30.450.20">
    <property type="entry name" value="PAS domain"/>
    <property type="match status" value="1"/>
</dbReference>
<dbReference type="SMART" id="SM00062">
    <property type="entry name" value="PBPb"/>
    <property type="match status" value="2"/>
</dbReference>
<evidence type="ECO:0000256" key="5">
    <source>
        <dbReference type="ARBA" id="ARBA00022519"/>
    </source>
</evidence>
<keyword evidence="12" id="KW-0067">ATP-binding</keyword>
<evidence type="ECO:0000256" key="17">
    <source>
        <dbReference type="PROSITE-ProRule" id="PRU00169"/>
    </source>
</evidence>
<keyword evidence="15 18" id="KW-0472">Membrane</keyword>
<dbReference type="SMART" id="SM00448">
    <property type="entry name" value="REC"/>
    <property type="match status" value="1"/>
</dbReference>
<comment type="caution">
    <text evidence="25">The sequence shown here is derived from an EMBL/GenBank/DDBJ whole genome shotgun (WGS) entry which is preliminary data.</text>
</comment>
<dbReference type="SMART" id="SM00388">
    <property type="entry name" value="HisKA"/>
    <property type="match status" value="1"/>
</dbReference>
<dbReference type="SUPFAM" id="SSF55874">
    <property type="entry name" value="ATPase domain of HSP90 chaperone/DNA topoisomerase II/histidine kinase"/>
    <property type="match status" value="1"/>
</dbReference>
<evidence type="ECO:0000313" key="26">
    <source>
        <dbReference type="Proteomes" id="UP000285378"/>
    </source>
</evidence>
<dbReference type="PANTHER" id="PTHR43047:SF72">
    <property type="entry name" value="OSMOSENSING HISTIDINE PROTEIN KINASE SLN1"/>
    <property type="match status" value="1"/>
</dbReference>
<dbReference type="InterPro" id="IPR001638">
    <property type="entry name" value="Solute-binding_3/MltF_N"/>
</dbReference>
<dbReference type="InterPro" id="IPR000700">
    <property type="entry name" value="PAS-assoc_C"/>
</dbReference>
<feature type="domain" description="Response regulatory" evidence="21">
    <location>
        <begin position="967"/>
        <end position="1086"/>
    </location>
</feature>
<evidence type="ECO:0000259" key="23">
    <source>
        <dbReference type="PROSITE" id="PS50113"/>
    </source>
</evidence>
<dbReference type="InterPro" id="IPR004358">
    <property type="entry name" value="Sig_transdc_His_kin-like_C"/>
</dbReference>
<dbReference type="InterPro" id="IPR005467">
    <property type="entry name" value="His_kinase_dom"/>
</dbReference>
<dbReference type="EC" id="2.7.13.3" evidence="3"/>
<dbReference type="FunFam" id="3.30.565.10:FF:000010">
    <property type="entry name" value="Sensor histidine kinase RcsC"/>
    <property type="match status" value="1"/>
</dbReference>
<dbReference type="CDD" id="cd13707">
    <property type="entry name" value="PBP2_BvgS_D2"/>
    <property type="match status" value="1"/>
</dbReference>
<evidence type="ECO:0000256" key="4">
    <source>
        <dbReference type="ARBA" id="ARBA00022475"/>
    </source>
</evidence>
<reference evidence="25 26" key="1">
    <citation type="submission" date="2016-10" db="EMBL/GenBank/DDBJ databases">
        <title>Comparative genome analysis of multiple Pseudomonas spp. focuses on biocontrol and plant growth promoting traits.</title>
        <authorList>
            <person name="Tao X.-Y."/>
            <person name="Taylor C.G."/>
        </authorList>
    </citation>
    <scope>NUCLEOTIDE SEQUENCE [LARGE SCALE GENOMIC DNA]</scope>
    <source>
        <strain evidence="25 26">28B5</strain>
    </source>
</reference>
<dbReference type="RefSeq" id="WP_123448622.1">
    <property type="nucleotide sequence ID" value="NZ_MOBX01000003.1"/>
</dbReference>
<organism evidence="25 26">
    <name type="scientific">Pseudomonas fluorescens</name>
    <dbReference type="NCBI Taxonomy" id="294"/>
    <lineage>
        <taxon>Bacteria</taxon>
        <taxon>Pseudomonadati</taxon>
        <taxon>Pseudomonadota</taxon>
        <taxon>Gammaproteobacteria</taxon>
        <taxon>Pseudomonadales</taxon>
        <taxon>Pseudomonadaceae</taxon>
        <taxon>Pseudomonas</taxon>
    </lineage>
</organism>
<evidence type="ECO:0000256" key="2">
    <source>
        <dbReference type="ARBA" id="ARBA00004429"/>
    </source>
</evidence>
<evidence type="ECO:0000256" key="18">
    <source>
        <dbReference type="SAM" id="Phobius"/>
    </source>
</evidence>
<dbReference type="InterPro" id="IPR001789">
    <property type="entry name" value="Sig_transdc_resp-reg_receiver"/>
</dbReference>
<dbReference type="NCBIfam" id="TIGR00229">
    <property type="entry name" value="sensory_box"/>
    <property type="match status" value="1"/>
</dbReference>
<feature type="chain" id="PRO_5019302966" description="histidine kinase" evidence="19">
    <location>
        <begin position="26"/>
        <end position="1215"/>
    </location>
</feature>
<dbReference type="InterPro" id="IPR008207">
    <property type="entry name" value="Sig_transdc_His_kin_Hpt_dom"/>
</dbReference>
<dbReference type="CDD" id="cd00082">
    <property type="entry name" value="HisKA"/>
    <property type="match status" value="1"/>
</dbReference>
<evidence type="ECO:0000256" key="3">
    <source>
        <dbReference type="ARBA" id="ARBA00012438"/>
    </source>
</evidence>
<evidence type="ECO:0000256" key="12">
    <source>
        <dbReference type="ARBA" id="ARBA00022840"/>
    </source>
</evidence>
<dbReference type="InterPro" id="IPR036890">
    <property type="entry name" value="HATPase_C_sf"/>
</dbReference>
<dbReference type="EMBL" id="MOBX01000003">
    <property type="protein sequence ID" value="RON84950.1"/>
    <property type="molecule type" value="Genomic_DNA"/>
</dbReference>
<dbReference type="Pfam" id="PF01627">
    <property type="entry name" value="Hpt"/>
    <property type="match status" value="1"/>
</dbReference>
<feature type="domain" description="HPt" evidence="24">
    <location>
        <begin position="1119"/>
        <end position="1212"/>
    </location>
</feature>
<dbReference type="Pfam" id="PF00512">
    <property type="entry name" value="HisKA"/>
    <property type="match status" value="1"/>
</dbReference>
<dbReference type="CDD" id="cd00088">
    <property type="entry name" value="HPT"/>
    <property type="match status" value="1"/>
</dbReference>
<dbReference type="PROSITE" id="PS50110">
    <property type="entry name" value="RESPONSE_REGULATORY"/>
    <property type="match status" value="1"/>
</dbReference>
<dbReference type="Gene3D" id="3.30.565.10">
    <property type="entry name" value="Histidine kinase-like ATPase, C-terminal domain"/>
    <property type="match status" value="1"/>
</dbReference>
<dbReference type="SUPFAM" id="SSF52172">
    <property type="entry name" value="CheY-like"/>
    <property type="match status" value="1"/>
</dbReference>
<dbReference type="GO" id="GO:0005524">
    <property type="term" value="F:ATP binding"/>
    <property type="evidence" value="ECO:0007669"/>
    <property type="project" value="UniProtKB-KW"/>
</dbReference>
<dbReference type="InterPro" id="IPR035965">
    <property type="entry name" value="PAS-like_dom_sf"/>
</dbReference>
<comment type="catalytic activity">
    <reaction evidence="1">
        <text>ATP + protein L-histidine = ADP + protein N-phospho-L-histidine.</text>
        <dbReference type="EC" id="2.7.13.3"/>
    </reaction>
</comment>
<dbReference type="Pfam" id="PF00072">
    <property type="entry name" value="Response_reg"/>
    <property type="match status" value="1"/>
</dbReference>
<dbReference type="Proteomes" id="UP000285378">
    <property type="component" value="Unassembled WGS sequence"/>
</dbReference>
<evidence type="ECO:0000256" key="9">
    <source>
        <dbReference type="ARBA" id="ARBA00022729"/>
    </source>
</evidence>
<dbReference type="Gene3D" id="3.40.190.10">
    <property type="entry name" value="Periplasmic binding protein-like II"/>
    <property type="match status" value="4"/>
</dbReference>
<evidence type="ECO:0000256" key="16">
    <source>
        <dbReference type="PROSITE-ProRule" id="PRU00110"/>
    </source>
</evidence>
<evidence type="ECO:0000256" key="19">
    <source>
        <dbReference type="SAM" id="SignalP"/>
    </source>
</evidence>
<feature type="domain" description="PAC" evidence="23">
    <location>
        <begin position="651"/>
        <end position="704"/>
    </location>
</feature>
<dbReference type="SUPFAM" id="SSF47384">
    <property type="entry name" value="Homodimeric domain of signal transducing histidine kinase"/>
    <property type="match status" value="1"/>
</dbReference>
<evidence type="ECO:0000256" key="10">
    <source>
        <dbReference type="ARBA" id="ARBA00022741"/>
    </source>
</evidence>
<name>A0A423MK24_PSEFL</name>
<dbReference type="CDD" id="cd13705">
    <property type="entry name" value="PBP2_BvgS_D1"/>
    <property type="match status" value="1"/>
</dbReference>
<dbReference type="InterPro" id="IPR049870">
    <property type="entry name" value="BvgS-like_periplasmic1"/>
</dbReference>
<evidence type="ECO:0000259" key="24">
    <source>
        <dbReference type="PROSITE" id="PS50894"/>
    </source>
</evidence>
<dbReference type="InterPro" id="IPR003661">
    <property type="entry name" value="HisK_dim/P_dom"/>
</dbReference>
<keyword evidence="5" id="KW-0997">Cell inner membrane</keyword>
<dbReference type="GO" id="GO:0000155">
    <property type="term" value="F:phosphorelay sensor kinase activity"/>
    <property type="evidence" value="ECO:0007669"/>
    <property type="project" value="InterPro"/>
</dbReference>
<evidence type="ECO:0000256" key="1">
    <source>
        <dbReference type="ARBA" id="ARBA00000085"/>
    </source>
</evidence>
<keyword evidence="8 18" id="KW-0812">Transmembrane</keyword>
<dbReference type="PRINTS" id="PR00344">
    <property type="entry name" value="BCTRLSENSOR"/>
</dbReference>
<evidence type="ECO:0000256" key="13">
    <source>
        <dbReference type="ARBA" id="ARBA00022989"/>
    </source>
</evidence>
<dbReference type="SUPFAM" id="SSF55785">
    <property type="entry name" value="PYP-like sensor domain (PAS domain)"/>
    <property type="match status" value="1"/>
</dbReference>
<evidence type="ECO:0000256" key="6">
    <source>
        <dbReference type="ARBA" id="ARBA00022553"/>
    </source>
</evidence>
<evidence type="ECO:0000256" key="15">
    <source>
        <dbReference type="ARBA" id="ARBA00023136"/>
    </source>
</evidence>
<dbReference type="GO" id="GO:0009927">
    <property type="term" value="F:histidine phosphotransfer kinase activity"/>
    <property type="evidence" value="ECO:0007669"/>
    <property type="project" value="TreeGrafter"/>
</dbReference>